<feature type="domain" description="PPM-type phosphatase" evidence="4">
    <location>
        <begin position="196"/>
        <end position="415"/>
    </location>
</feature>
<evidence type="ECO:0000256" key="2">
    <source>
        <dbReference type="PROSITE-ProRule" id="PRU00169"/>
    </source>
</evidence>
<protein>
    <recommendedName>
        <fullName evidence="6">PPM-type phosphatase domain-containing protein</fullName>
    </recommendedName>
</protein>
<proteinExistence type="predicted"/>
<evidence type="ECO:0000313" key="5">
    <source>
        <dbReference type="EMBL" id="HGS88513.1"/>
    </source>
</evidence>
<comment type="caution">
    <text evidence="5">The sequence shown here is derived from an EMBL/GenBank/DDBJ whole genome shotgun (WGS) entry which is preliminary data.</text>
</comment>
<dbReference type="AlphaFoldDB" id="A0A7C4Q5M9"/>
<dbReference type="InterPro" id="IPR001789">
    <property type="entry name" value="Sig_transdc_resp-reg_receiver"/>
</dbReference>
<dbReference type="Pfam" id="PF07228">
    <property type="entry name" value="SpoIIE"/>
    <property type="match status" value="1"/>
</dbReference>
<evidence type="ECO:0000259" key="3">
    <source>
        <dbReference type="PROSITE" id="PS50110"/>
    </source>
</evidence>
<organism evidence="5">
    <name type="scientific">Bellilinea caldifistulae</name>
    <dbReference type="NCBI Taxonomy" id="360411"/>
    <lineage>
        <taxon>Bacteria</taxon>
        <taxon>Bacillati</taxon>
        <taxon>Chloroflexota</taxon>
        <taxon>Anaerolineae</taxon>
        <taxon>Anaerolineales</taxon>
        <taxon>Anaerolineaceae</taxon>
        <taxon>Bellilinea</taxon>
    </lineage>
</organism>
<dbReference type="GO" id="GO:0000160">
    <property type="term" value="P:phosphorelay signal transduction system"/>
    <property type="evidence" value="ECO:0007669"/>
    <property type="project" value="InterPro"/>
</dbReference>
<dbReference type="EMBL" id="DSXR01000128">
    <property type="protein sequence ID" value="HGS88513.1"/>
    <property type="molecule type" value="Genomic_DNA"/>
</dbReference>
<evidence type="ECO:0000256" key="1">
    <source>
        <dbReference type="ARBA" id="ARBA00022801"/>
    </source>
</evidence>
<dbReference type="PANTHER" id="PTHR43156">
    <property type="entry name" value="STAGE II SPORULATION PROTEIN E-RELATED"/>
    <property type="match status" value="1"/>
</dbReference>
<feature type="modified residue" description="4-aspartylphosphate" evidence="2">
    <location>
        <position position="60"/>
    </location>
</feature>
<dbReference type="PROSITE" id="PS51746">
    <property type="entry name" value="PPM_2"/>
    <property type="match status" value="1"/>
</dbReference>
<sequence length="416" mass="45805">MNPLKSATRVALASDQAIYRKGLSSLIMSIKDFQLVGEAQSVVEIVELCKLTQPTLVLLDFKSSAEQAHFLVNEIHSLWPAMKIVLLLDCPEETLPLEEFGSVPLYLFSRDVNEEEFKAALMQVERDPSPPIEKEEMPHPVFSHTNFTVFEKDLEEAFTAARSAAADNEEFTNRELAMAGKIQADILPEESPHLDGWEIVTALQPARETSGDFYDFIPLSNHKIGFVVADVSDKGMGAALFMALSSTLFRTYAVRFPTLPAITMSAVSERILSDTRGNMFVTAFFGILEPVTGRLTYANAGHPPGFLIGVSGKGKISLSELKTTGMALGVSEQARWTQKTIRISPGDLLILYTDGITEAQNEKGDFFGEDRLLDVALAYASHSAAEVHRAILNEVQHFVGAARRSDDIALIVVRRL</sequence>
<dbReference type="SMART" id="SM00331">
    <property type="entry name" value="PP2C_SIG"/>
    <property type="match status" value="1"/>
</dbReference>
<dbReference type="SUPFAM" id="SSF52172">
    <property type="entry name" value="CheY-like"/>
    <property type="match status" value="1"/>
</dbReference>
<evidence type="ECO:0000259" key="4">
    <source>
        <dbReference type="PROSITE" id="PS51746"/>
    </source>
</evidence>
<accession>A0A7C4Q5M9</accession>
<dbReference type="InterPro" id="IPR011006">
    <property type="entry name" value="CheY-like_superfamily"/>
</dbReference>
<dbReference type="InterPro" id="IPR036457">
    <property type="entry name" value="PPM-type-like_dom_sf"/>
</dbReference>
<dbReference type="InterPro" id="IPR001932">
    <property type="entry name" value="PPM-type_phosphatase-like_dom"/>
</dbReference>
<keyword evidence="2" id="KW-0597">Phosphoprotein</keyword>
<keyword evidence="1" id="KW-0378">Hydrolase</keyword>
<dbReference type="PANTHER" id="PTHR43156:SF2">
    <property type="entry name" value="STAGE II SPORULATION PROTEIN E"/>
    <property type="match status" value="1"/>
</dbReference>
<dbReference type="Gene3D" id="3.60.40.10">
    <property type="entry name" value="PPM-type phosphatase domain"/>
    <property type="match status" value="1"/>
</dbReference>
<reference evidence="5" key="1">
    <citation type="journal article" date="2020" name="mSystems">
        <title>Genome- and Community-Level Interaction Insights into Carbon Utilization and Element Cycling Functions of Hydrothermarchaeota in Hydrothermal Sediment.</title>
        <authorList>
            <person name="Zhou Z."/>
            <person name="Liu Y."/>
            <person name="Xu W."/>
            <person name="Pan J."/>
            <person name="Luo Z.H."/>
            <person name="Li M."/>
        </authorList>
    </citation>
    <scope>NUCLEOTIDE SEQUENCE [LARGE SCALE GENOMIC DNA]</scope>
    <source>
        <strain evidence="5">SpSt-556</strain>
    </source>
</reference>
<feature type="domain" description="Response regulatory" evidence="3">
    <location>
        <begin position="9"/>
        <end position="125"/>
    </location>
</feature>
<dbReference type="SUPFAM" id="SSF81606">
    <property type="entry name" value="PP2C-like"/>
    <property type="match status" value="1"/>
</dbReference>
<dbReference type="PROSITE" id="PS50110">
    <property type="entry name" value="RESPONSE_REGULATORY"/>
    <property type="match status" value="1"/>
</dbReference>
<gene>
    <name evidence="5" type="ORF">ENT17_12995</name>
</gene>
<name>A0A7C4Q5M9_9CHLR</name>
<dbReference type="InterPro" id="IPR052016">
    <property type="entry name" value="Bact_Sigma-Reg"/>
</dbReference>
<dbReference type="Gene3D" id="3.40.50.2300">
    <property type="match status" value="1"/>
</dbReference>
<evidence type="ECO:0008006" key="6">
    <source>
        <dbReference type="Google" id="ProtNLM"/>
    </source>
</evidence>
<dbReference type="GO" id="GO:0016791">
    <property type="term" value="F:phosphatase activity"/>
    <property type="evidence" value="ECO:0007669"/>
    <property type="project" value="TreeGrafter"/>
</dbReference>